<dbReference type="InterPro" id="IPR037294">
    <property type="entry name" value="ABC_BtuC-like"/>
</dbReference>
<comment type="subcellular location">
    <subcellularLocation>
        <location evidence="1">Cell membrane</location>
        <topology evidence="1">Multi-pass membrane protein</topology>
    </subcellularLocation>
</comment>
<dbReference type="GO" id="GO:0022857">
    <property type="term" value="F:transmembrane transporter activity"/>
    <property type="evidence" value="ECO:0007669"/>
    <property type="project" value="InterPro"/>
</dbReference>
<proteinExistence type="inferred from homology"/>
<feature type="transmembrane region" description="Helical" evidence="8">
    <location>
        <begin position="252"/>
        <end position="280"/>
    </location>
</feature>
<organism evidence="9 10">
    <name type="scientific">Yinghuangia soli</name>
    <dbReference type="NCBI Taxonomy" id="2908204"/>
    <lineage>
        <taxon>Bacteria</taxon>
        <taxon>Bacillati</taxon>
        <taxon>Actinomycetota</taxon>
        <taxon>Actinomycetes</taxon>
        <taxon>Kitasatosporales</taxon>
        <taxon>Streptomycetaceae</taxon>
        <taxon>Yinghuangia</taxon>
    </lineage>
</organism>
<feature type="transmembrane region" description="Helical" evidence="8">
    <location>
        <begin position="323"/>
        <end position="340"/>
    </location>
</feature>
<dbReference type="AlphaFoldDB" id="A0AA41Q3K8"/>
<evidence type="ECO:0000313" key="10">
    <source>
        <dbReference type="Proteomes" id="UP001165378"/>
    </source>
</evidence>
<reference evidence="9" key="1">
    <citation type="submission" date="2022-01" db="EMBL/GenBank/DDBJ databases">
        <title>Genome-Based Taxonomic Classification of the Phylum Actinobacteria.</title>
        <authorList>
            <person name="Gao Y."/>
        </authorList>
    </citation>
    <scope>NUCLEOTIDE SEQUENCE</scope>
    <source>
        <strain evidence="9">KLBMP 8922</strain>
    </source>
</reference>
<dbReference type="PANTHER" id="PTHR30472">
    <property type="entry name" value="FERRIC ENTEROBACTIN TRANSPORT SYSTEM PERMEASE PROTEIN"/>
    <property type="match status" value="1"/>
</dbReference>
<dbReference type="CDD" id="cd06550">
    <property type="entry name" value="TM_ABC_iron-siderophores_like"/>
    <property type="match status" value="1"/>
</dbReference>
<feature type="transmembrane region" description="Helical" evidence="8">
    <location>
        <begin position="292"/>
        <end position="311"/>
    </location>
</feature>
<protein>
    <submittedName>
        <fullName evidence="9">Iron chelate uptake ABC transporter family permease subunit</fullName>
    </submittedName>
</protein>
<feature type="transmembrane region" description="Helical" evidence="8">
    <location>
        <begin position="211"/>
        <end position="231"/>
    </location>
</feature>
<dbReference type="Proteomes" id="UP001165378">
    <property type="component" value="Unassembled WGS sequence"/>
</dbReference>
<comment type="similarity">
    <text evidence="2">Belongs to the binding-protein-dependent transport system permease family. FecCD subfamily.</text>
</comment>
<keyword evidence="6 8" id="KW-1133">Transmembrane helix</keyword>
<evidence type="ECO:0000313" key="9">
    <source>
        <dbReference type="EMBL" id="MCF2530905.1"/>
    </source>
</evidence>
<dbReference type="GO" id="GO:0005886">
    <property type="term" value="C:plasma membrane"/>
    <property type="evidence" value="ECO:0007669"/>
    <property type="project" value="UniProtKB-SubCell"/>
</dbReference>
<evidence type="ECO:0000256" key="7">
    <source>
        <dbReference type="ARBA" id="ARBA00023136"/>
    </source>
</evidence>
<evidence type="ECO:0000256" key="4">
    <source>
        <dbReference type="ARBA" id="ARBA00022475"/>
    </source>
</evidence>
<dbReference type="EMBL" id="JAKFHA010000019">
    <property type="protein sequence ID" value="MCF2530905.1"/>
    <property type="molecule type" value="Genomic_DNA"/>
</dbReference>
<keyword evidence="10" id="KW-1185">Reference proteome</keyword>
<keyword evidence="4" id="KW-1003">Cell membrane</keyword>
<keyword evidence="5 8" id="KW-0812">Transmembrane</keyword>
<evidence type="ECO:0000256" key="3">
    <source>
        <dbReference type="ARBA" id="ARBA00022448"/>
    </source>
</evidence>
<keyword evidence="7 8" id="KW-0472">Membrane</keyword>
<name>A0AA41Q3K8_9ACTN</name>
<feature type="transmembrane region" description="Helical" evidence="8">
    <location>
        <begin position="21"/>
        <end position="40"/>
    </location>
</feature>
<dbReference type="Gene3D" id="1.10.3470.10">
    <property type="entry name" value="ABC transporter involved in vitamin B12 uptake, BtuC"/>
    <property type="match status" value="1"/>
</dbReference>
<evidence type="ECO:0000256" key="5">
    <source>
        <dbReference type="ARBA" id="ARBA00022692"/>
    </source>
</evidence>
<dbReference type="PANTHER" id="PTHR30472:SF24">
    <property type="entry name" value="FERRIC ENTEROBACTIN TRANSPORT SYSTEM PERMEASE PROTEIN FEPG"/>
    <property type="match status" value="1"/>
</dbReference>
<feature type="transmembrane region" description="Helical" evidence="8">
    <location>
        <begin position="133"/>
        <end position="151"/>
    </location>
</feature>
<dbReference type="SUPFAM" id="SSF81345">
    <property type="entry name" value="ABC transporter involved in vitamin B12 uptake, BtuC"/>
    <property type="match status" value="1"/>
</dbReference>
<evidence type="ECO:0000256" key="8">
    <source>
        <dbReference type="SAM" id="Phobius"/>
    </source>
</evidence>
<comment type="caution">
    <text evidence="9">The sequence shown here is derived from an EMBL/GenBank/DDBJ whole genome shotgun (WGS) entry which is preliminary data.</text>
</comment>
<dbReference type="Pfam" id="PF01032">
    <property type="entry name" value="FecCD"/>
    <property type="match status" value="1"/>
</dbReference>
<dbReference type="InterPro" id="IPR000522">
    <property type="entry name" value="ABC_transptr_permease_BtuC"/>
</dbReference>
<evidence type="ECO:0000256" key="1">
    <source>
        <dbReference type="ARBA" id="ARBA00004651"/>
    </source>
</evidence>
<feature type="transmembrane region" description="Helical" evidence="8">
    <location>
        <begin position="104"/>
        <end position="127"/>
    </location>
</feature>
<gene>
    <name evidence="9" type="ORF">LZ495_27335</name>
</gene>
<dbReference type="RefSeq" id="WP_235055574.1">
    <property type="nucleotide sequence ID" value="NZ_JAKFHA010000019.1"/>
</dbReference>
<sequence length="349" mass="35860">MKLAFGPFGLLVRPRVILANGGLVLFGFAVMVLSLCLGTYSNLSANQVLGALFGYGPDDTTLLVRELRLPRALTAVLVGVAFGLAGAVFQAVTRNPLASPDLIGISAGAGTGAITAILFGGVTAAGAGSYGGVPFGALCGALATAAAIYFFAYRGGTITGYRFVLVGLAVQGALVALNRWMLAKADIDQASRAMVWLTGSLNGRDYTHVKWVGLGLLLLVPPVLLLGRAYQLMQFDEDTARGLGFRIGRSRMVLLILATCLAAVACASAGLIGFVALGAPQVARRLTGRAEVPLVASALTGAVLILAADLLGRTLFSPTELPVGIVTGAVGAPYLMWLLARTNRVGKGG</sequence>
<evidence type="ECO:0000256" key="6">
    <source>
        <dbReference type="ARBA" id="ARBA00022989"/>
    </source>
</evidence>
<keyword evidence="3" id="KW-0813">Transport</keyword>
<feature type="transmembrane region" description="Helical" evidence="8">
    <location>
        <begin position="72"/>
        <end position="92"/>
    </location>
</feature>
<dbReference type="FunFam" id="1.10.3470.10:FF:000001">
    <property type="entry name" value="Vitamin B12 ABC transporter permease BtuC"/>
    <property type="match status" value="1"/>
</dbReference>
<evidence type="ECO:0000256" key="2">
    <source>
        <dbReference type="ARBA" id="ARBA00007935"/>
    </source>
</evidence>
<accession>A0AA41Q3K8</accession>
<dbReference type="GO" id="GO:0033214">
    <property type="term" value="P:siderophore-iron import into cell"/>
    <property type="evidence" value="ECO:0007669"/>
    <property type="project" value="TreeGrafter"/>
</dbReference>
<feature type="transmembrane region" description="Helical" evidence="8">
    <location>
        <begin position="163"/>
        <end position="182"/>
    </location>
</feature>